<sequence>MSGPGVPSTDELRELRSRELSVIVDPRRGADILSLVCLSSGEEMLWRDPAALEKADGIRDSPAAFYDTYRGGIQELFPNAGPPSEVLGAPLPFHGEVLQTSWNVDVQRSGEAESELLLSCSLRRVPVHVEKHVVVSGSTLSVTTTVINSSTVPVPVHWGLHPAFSEAVTGAPRSSSATSTMSSPTAPRSERSRHSRRAPRFQLSHSVTIAAFPW</sequence>
<dbReference type="InterPro" id="IPR014718">
    <property type="entry name" value="GH-type_carb-bd"/>
</dbReference>
<protein>
    <submittedName>
        <fullName evidence="2">Uncharacterized protein</fullName>
    </submittedName>
</protein>
<dbReference type="EMBL" id="AP027731">
    <property type="protein sequence ID" value="BDZ47475.1"/>
    <property type="molecule type" value="Genomic_DNA"/>
</dbReference>
<reference evidence="3" key="1">
    <citation type="journal article" date="2019" name="Int. J. Syst. Evol. Microbiol.">
        <title>The Global Catalogue of Microorganisms (GCM) 10K type strain sequencing project: providing services to taxonomists for standard genome sequencing and annotation.</title>
        <authorList>
            <consortium name="The Broad Institute Genomics Platform"/>
            <consortium name="The Broad Institute Genome Sequencing Center for Infectious Disease"/>
            <person name="Wu L."/>
            <person name="Ma J."/>
        </authorList>
    </citation>
    <scope>NUCLEOTIDE SEQUENCE [LARGE SCALE GENOMIC DNA]</scope>
    <source>
        <strain evidence="3">NBRC 108725</strain>
    </source>
</reference>
<organism evidence="2 3">
    <name type="scientific">Naasia aerilata</name>
    <dbReference type="NCBI Taxonomy" id="1162966"/>
    <lineage>
        <taxon>Bacteria</taxon>
        <taxon>Bacillati</taxon>
        <taxon>Actinomycetota</taxon>
        <taxon>Actinomycetes</taxon>
        <taxon>Micrococcales</taxon>
        <taxon>Microbacteriaceae</taxon>
        <taxon>Naasia</taxon>
    </lineage>
</organism>
<name>A0ABM8GGI9_9MICO</name>
<evidence type="ECO:0000313" key="3">
    <source>
        <dbReference type="Proteomes" id="UP001321498"/>
    </source>
</evidence>
<feature type="compositionally biased region" description="Low complexity" evidence="1">
    <location>
        <begin position="171"/>
        <end position="187"/>
    </location>
</feature>
<dbReference type="SUPFAM" id="SSF74650">
    <property type="entry name" value="Galactose mutarotase-like"/>
    <property type="match status" value="1"/>
</dbReference>
<accession>A0ABM8GGI9</accession>
<evidence type="ECO:0000313" key="2">
    <source>
        <dbReference type="EMBL" id="BDZ47475.1"/>
    </source>
</evidence>
<feature type="region of interest" description="Disordered" evidence="1">
    <location>
        <begin position="169"/>
        <end position="200"/>
    </location>
</feature>
<dbReference type="Proteomes" id="UP001321498">
    <property type="component" value="Chromosome"/>
</dbReference>
<evidence type="ECO:0000256" key="1">
    <source>
        <dbReference type="SAM" id="MobiDB-lite"/>
    </source>
</evidence>
<keyword evidence="3" id="KW-1185">Reference proteome</keyword>
<dbReference type="RefSeq" id="WP_286277390.1">
    <property type="nucleotide sequence ID" value="NZ_AP027731.1"/>
</dbReference>
<gene>
    <name evidence="2" type="ORF">GCM10025866_33840</name>
</gene>
<proteinExistence type="predicted"/>
<dbReference type="Gene3D" id="2.70.98.10">
    <property type="match status" value="1"/>
</dbReference>
<dbReference type="InterPro" id="IPR011013">
    <property type="entry name" value="Gal_mutarotase_sf_dom"/>
</dbReference>